<dbReference type="AlphaFoldDB" id="B0SMZ5"/>
<dbReference type="SUPFAM" id="SSF51161">
    <property type="entry name" value="Trimeric LpxA-like enzymes"/>
    <property type="match status" value="1"/>
</dbReference>
<dbReference type="Gene3D" id="2.160.10.10">
    <property type="entry name" value="Hexapeptide repeat proteins"/>
    <property type="match status" value="1"/>
</dbReference>
<dbReference type="STRING" id="456481.LEPBI_I1059"/>
<dbReference type="InterPro" id="IPR011004">
    <property type="entry name" value="Trimer_LpxA-like_sf"/>
</dbReference>
<dbReference type="Pfam" id="PF00132">
    <property type="entry name" value="Hexapep"/>
    <property type="match status" value="1"/>
</dbReference>
<proteinExistence type="predicted"/>
<dbReference type="InterPro" id="IPR050484">
    <property type="entry name" value="Transf_Hexapept/Carb_Anhydrase"/>
</dbReference>
<dbReference type="EMBL" id="CP000786">
    <property type="protein sequence ID" value="ABZ97182.1"/>
    <property type="molecule type" value="Genomic_DNA"/>
</dbReference>
<reference evidence="1 2" key="1">
    <citation type="journal article" date="2008" name="PLoS ONE">
        <title>Genome sequence of the saprophyte Leptospira biflexa provides insights into the evolution of Leptospira and the pathogenesis of leptospirosis.</title>
        <authorList>
            <person name="Picardeau M."/>
            <person name="Bulach D.M."/>
            <person name="Bouchier C."/>
            <person name="Zuerner R.L."/>
            <person name="Zidane N."/>
            <person name="Wilson P.J."/>
            <person name="Creno S."/>
            <person name="Kuczek E.S."/>
            <person name="Bommezzadri S."/>
            <person name="Davis J.C."/>
            <person name="McGrath A."/>
            <person name="Johnson M.J."/>
            <person name="Boursaux-Eude C."/>
            <person name="Seemann T."/>
            <person name="Rouy Z."/>
            <person name="Coppel R.L."/>
            <person name="Rood J.I."/>
            <person name="Lajus A."/>
            <person name="Davies J.K."/>
            <person name="Medigue C."/>
            <person name="Adler B."/>
        </authorList>
    </citation>
    <scope>NUCLEOTIDE SEQUENCE [LARGE SCALE GENOMIC DNA]</scope>
    <source>
        <strain evidence="2">Patoc 1 / ATCC 23582 / Paris</strain>
    </source>
</reference>
<accession>B0SMZ5</accession>
<dbReference type="Proteomes" id="UP000001847">
    <property type="component" value="Chromosome I"/>
</dbReference>
<gene>
    <name evidence="1" type="ordered locus">LEPBI_I1059</name>
</gene>
<dbReference type="GO" id="GO:0016740">
    <property type="term" value="F:transferase activity"/>
    <property type="evidence" value="ECO:0007669"/>
    <property type="project" value="UniProtKB-KW"/>
</dbReference>
<dbReference type="KEGG" id="lbi:LEPBI_I1059"/>
<evidence type="ECO:0000313" key="2">
    <source>
        <dbReference type="Proteomes" id="UP000001847"/>
    </source>
</evidence>
<dbReference type="InterPro" id="IPR047324">
    <property type="entry name" value="LbH_gamma_CA-like"/>
</dbReference>
<keyword evidence="2" id="KW-1185">Reference proteome</keyword>
<dbReference type="PANTHER" id="PTHR13061:SF29">
    <property type="entry name" value="GAMMA CARBONIC ANHYDRASE-LIKE 1, MITOCHONDRIAL-RELATED"/>
    <property type="match status" value="1"/>
</dbReference>
<evidence type="ECO:0000313" key="1">
    <source>
        <dbReference type="EMBL" id="ABZ97182.1"/>
    </source>
</evidence>
<dbReference type="CDD" id="cd04645">
    <property type="entry name" value="LbH_gamma_CA_like"/>
    <property type="match status" value="1"/>
</dbReference>
<sequence length="185" mass="20070">MNPLSVASMIRSFQGHTPSLHPSSWVAPSADVLGKVTIGEESSIWFQCVLRGDVNTITIGKHVNIQDMTLVHVARDLYPVTIGDYVSIGHHATIHGCVLRDHSFVGMGAMIMDDVEIGEWSFVGAGSLVPPGKKIPPGVLIMGSPAKIIRDITDKDREIITRTANNYVKYKENYRSEGIGGTSLS</sequence>
<organism evidence="1 2">
    <name type="scientific">Leptospira biflexa serovar Patoc (strain Patoc 1 / ATCC 23582 / Paris)</name>
    <dbReference type="NCBI Taxonomy" id="456481"/>
    <lineage>
        <taxon>Bacteria</taxon>
        <taxon>Pseudomonadati</taxon>
        <taxon>Spirochaetota</taxon>
        <taxon>Spirochaetia</taxon>
        <taxon>Leptospirales</taxon>
        <taxon>Leptospiraceae</taxon>
        <taxon>Leptospira</taxon>
    </lineage>
</organism>
<dbReference type="HOGENOM" id="CLU_064827_7_1_12"/>
<name>B0SMZ5_LEPBP</name>
<protein>
    <submittedName>
        <fullName evidence="1">Putative acetyltransferase</fullName>
    </submittedName>
</protein>
<keyword evidence="1" id="KW-0808">Transferase</keyword>
<dbReference type="InterPro" id="IPR001451">
    <property type="entry name" value="Hexapep"/>
</dbReference>
<dbReference type="PANTHER" id="PTHR13061">
    <property type="entry name" value="DYNACTIN SUBUNIT P25"/>
    <property type="match status" value="1"/>
</dbReference>